<name>A0A8K0MIQ1_9ROSA</name>
<gene>
    <name evidence="2" type="ORF">FNV43_RR12323</name>
</gene>
<dbReference type="OrthoDB" id="672127at2759"/>
<keyword evidence="1" id="KW-1133">Transmembrane helix</keyword>
<dbReference type="PANTHER" id="PTHR31170">
    <property type="entry name" value="BNAC04G53230D PROTEIN"/>
    <property type="match status" value="1"/>
</dbReference>
<organism evidence="2 3">
    <name type="scientific">Rhamnella rubrinervis</name>
    <dbReference type="NCBI Taxonomy" id="2594499"/>
    <lineage>
        <taxon>Eukaryota</taxon>
        <taxon>Viridiplantae</taxon>
        <taxon>Streptophyta</taxon>
        <taxon>Embryophyta</taxon>
        <taxon>Tracheophyta</taxon>
        <taxon>Spermatophyta</taxon>
        <taxon>Magnoliopsida</taxon>
        <taxon>eudicotyledons</taxon>
        <taxon>Gunneridae</taxon>
        <taxon>Pentapetalae</taxon>
        <taxon>rosids</taxon>
        <taxon>fabids</taxon>
        <taxon>Rosales</taxon>
        <taxon>Rhamnaceae</taxon>
        <taxon>rhamnoid group</taxon>
        <taxon>Rhamneae</taxon>
        <taxon>Rhamnella</taxon>
    </lineage>
</organism>
<reference evidence="2" key="1">
    <citation type="submission" date="2020-03" db="EMBL/GenBank/DDBJ databases">
        <title>A high-quality chromosome-level genome assembly of a woody plant with both climbing and erect habits, Rhamnella rubrinervis.</title>
        <authorList>
            <person name="Lu Z."/>
            <person name="Yang Y."/>
            <person name="Zhu X."/>
            <person name="Sun Y."/>
        </authorList>
    </citation>
    <scope>NUCLEOTIDE SEQUENCE</scope>
    <source>
        <strain evidence="2">BYM</strain>
        <tissue evidence="2">Leaf</tissue>
    </source>
</reference>
<evidence type="ECO:0000313" key="2">
    <source>
        <dbReference type="EMBL" id="KAF3447143.1"/>
    </source>
</evidence>
<evidence type="ECO:0000313" key="3">
    <source>
        <dbReference type="Proteomes" id="UP000796880"/>
    </source>
</evidence>
<dbReference type="PANTHER" id="PTHR31170:SF17">
    <property type="match status" value="1"/>
</dbReference>
<protein>
    <submittedName>
        <fullName evidence="2">Uncharacterized protein</fullName>
    </submittedName>
</protein>
<accession>A0A8K0MIQ1</accession>
<dbReference type="Proteomes" id="UP000796880">
    <property type="component" value="Unassembled WGS sequence"/>
</dbReference>
<comment type="caution">
    <text evidence="2">The sequence shown here is derived from an EMBL/GenBank/DDBJ whole genome shotgun (WGS) entry which is preliminary data.</text>
</comment>
<keyword evidence="3" id="KW-1185">Reference proteome</keyword>
<feature type="transmembrane region" description="Helical" evidence="1">
    <location>
        <begin position="118"/>
        <end position="145"/>
    </location>
</feature>
<dbReference type="AlphaFoldDB" id="A0A8K0MIQ1"/>
<dbReference type="EMBL" id="VOIH02000005">
    <property type="protein sequence ID" value="KAF3447143.1"/>
    <property type="molecule type" value="Genomic_DNA"/>
</dbReference>
<keyword evidence="1" id="KW-0812">Transmembrane</keyword>
<dbReference type="Pfam" id="PF03140">
    <property type="entry name" value="DUF247"/>
    <property type="match status" value="1"/>
</dbReference>
<sequence>MKQLYLAGVILRRSQAEACSTYTSPTGNGCLSDYVVLMVCLGNTPTDVDFLVDNGIIENALGDRSELSCMLSKLGTGVRVRCSDFYFASICDDLNAYCTKSWHKWKANLKQNYFNTPWTVISVIAAVFLILFTFIQAVCSIISVIN</sequence>
<dbReference type="InterPro" id="IPR004158">
    <property type="entry name" value="DUF247_pln"/>
</dbReference>
<keyword evidence="1" id="KW-0472">Membrane</keyword>
<evidence type="ECO:0000256" key="1">
    <source>
        <dbReference type="SAM" id="Phobius"/>
    </source>
</evidence>
<proteinExistence type="predicted"/>